<keyword evidence="4" id="KW-1185">Reference proteome</keyword>
<proteinExistence type="predicted"/>
<dbReference type="InterPro" id="IPR013424">
    <property type="entry name" value="Ice-binding_C"/>
</dbReference>
<feature type="chain" id="PRO_5046584870" evidence="1">
    <location>
        <begin position="22"/>
        <end position="768"/>
    </location>
</feature>
<feature type="domain" description="Ice-binding protein C-terminal" evidence="2">
    <location>
        <begin position="741"/>
        <end position="766"/>
    </location>
</feature>
<sequence length="768" mass="80198">MAASTLATAAWLACAPLPASSAGPDVSWTGGAGPDQAFWDLAQNWDADFPPSPYFYPGGEKWVDLGSHDTVLRYGNHGIGRLTGTGTLTLAGGGIGMEMDLDSRLGSLRMEAGGFVLPWLTVGSFHWSGGGFGGYSPSSGNGYVIVEGDAHITGVSSRSGASFTFLGNTRWDGTGIIDSRGLLQVGANAHFDDHAGPTGHAWSLGLDGEYLVEGRYTKTGVGDSTLQTMRSTDFRNTGTVDVQEGALKMRIGLFVEGDYDSGVEPSLWTNEGTLQTSGGSLQVQLLGATAAHRGQALVHAGSMSFELEDAALNSSGDWRIDSNASLTFQGSPAQTAMSTVDVTSGRITNQGQLTIHGVRMRVGPDAALDGPGHLAVTGQGVFEYAQPLALGSLRIGAGADSAGHVKIAGSLDVQDLVWGHGSLSAGGPITVSRYAQLSGDAIDAAGRQGKRLDTELVLLGAGLWEDGRDLYGAGALRIAAGATFDVQPARSGRAIELARVRNAGRFNANGDLVVHAPFDNTGTVNTDGGTLTFRGPLVNRGTLSAQWGRIEIESPNAPWRNEGRLELLNAQAQVGGGFVNAGQVVLGLQSDFGEPALARLTVDGDYVQDDIGAASWIDGLLQADNLRFEAGSFGVGLRGSVGLAELVAGTISFGGAALYLDIMNIDWMDRIAIDGLARLDGHLDIDFGQELPFGDLSQTYRILTASGIQGSFDSITSNLDASRYRLIALYGDDHVELQIAAVPEPETYALMALGLVVVGAVGRRRRAT</sequence>
<dbReference type="EMBL" id="JAMKFE010000025">
    <property type="protein sequence ID" value="MCM5682866.1"/>
    <property type="molecule type" value="Genomic_DNA"/>
</dbReference>
<evidence type="ECO:0000313" key="3">
    <source>
        <dbReference type="EMBL" id="MCM5682866.1"/>
    </source>
</evidence>
<evidence type="ECO:0000259" key="2">
    <source>
        <dbReference type="Pfam" id="PF07589"/>
    </source>
</evidence>
<protein>
    <submittedName>
        <fullName evidence="3">PEP-CTERM sorting domain-containing protein</fullName>
    </submittedName>
</protein>
<dbReference type="Pfam" id="PF07589">
    <property type="entry name" value="PEP-CTERM"/>
    <property type="match status" value="1"/>
</dbReference>
<evidence type="ECO:0000313" key="4">
    <source>
        <dbReference type="Proteomes" id="UP001165541"/>
    </source>
</evidence>
<accession>A0ABT0YVT5</accession>
<gene>
    <name evidence="3" type="ORF">M8A51_25355</name>
</gene>
<dbReference type="Proteomes" id="UP001165541">
    <property type="component" value="Unassembled WGS sequence"/>
</dbReference>
<evidence type="ECO:0000256" key="1">
    <source>
        <dbReference type="SAM" id="SignalP"/>
    </source>
</evidence>
<dbReference type="NCBIfam" id="TIGR02595">
    <property type="entry name" value="PEP_CTERM"/>
    <property type="match status" value="1"/>
</dbReference>
<feature type="signal peptide" evidence="1">
    <location>
        <begin position="1"/>
        <end position="21"/>
    </location>
</feature>
<comment type="caution">
    <text evidence="3">The sequence shown here is derived from an EMBL/GenBank/DDBJ whole genome shotgun (WGS) entry which is preliminary data.</text>
</comment>
<reference evidence="3" key="1">
    <citation type="submission" date="2022-05" db="EMBL/GenBank/DDBJ databases">
        <title>Schlegelella sp. nov., isolated from mangrove soil.</title>
        <authorList>
            <person name="Liu Y."/>
            <person name="Ge X."/>
            <person name="Liu W."/>
        </authorList>
    </citation>
    <scope>NUCLEOTIDE SEQUENCE</scope>
    <source>
        <strain evidence="3">S2-27</strain>
    </source>
</reference>
<keyword evidence="1" id="KW-0732">Signal</keyword>
<organism evidence="3 4">
    <name type="scientific">Caldimonas mangrovi</name>
    <dbReference type="NCBI Taxonomy" id="2944811"/>
    <lineage>
        <taxon>Bacteria</taxon>
        <taxon>Pseudomonadati</taxon>
        <taxon>Pseudomonadota</taxon>
        <taxon>Betaproteobacteria</taxon>
        <taxon>Burkholderiales</taxon>
        <taxon>Sphaerotilaceae</taxon>
        <taxon>Caldimonas</taxon>
    </lineage>
</organism>
<name>A0ABT0YVT5_9BURK</name>
<dbReference type="RefSeq" id="WP_251781408.1">
    <property type="nucleotide sequence ID" value="NZ_JAMKFE010000025.1"/>
</dbReference>